<keyword evidence="2" id="KW-1133">Transmembrane helix</keyword>
<dbReference type="AlphaFoldDB" id="Q9L7L0"/>
<evidence type="ECO:0000256" key="1">
    <source>
        <dbReference type="SAM" id="MobiDB-lite"/>
    </source>
</evidence>
<dbReference type="EMBL" id="AF222792">
    <property type="protein sequence ID" value="AAF64136.1"/>
    <property type="molecule type" value="Genomic_DNA"/>
</dbReference>
<geneLocation type="plasmid" evidence="3">
    <name>pRJ28</name>
</geneLocation>
<feature type="region of interest" description="Disordered" evidence="1">
    <location>
        <begin position="78"/>
        <end position="100"/>
    </location>
</feature>
<feature type="transmembrane region" description="Helical" evidence="2">
    <location>
        <begin position="51"/>
        <end position="71"/>
    </location>
</feature>
<sequence>MTRPPTQPAGRRSGLLGTLAVVGVALLPIICCAGPVLLASGALAGLGGVLVSPWLLAPAAVLLAGGLAWWLRRRPTGDGDACCPPGSRTDQHEGDLLRKH</sequence>
<feature type="transmembrane region" description="Helical" evidence="2">
    <location>
        <begin position="15"/>
        <end position="39"/>
    </location>
</feature>
<keyword evidence="2" id="KW-0812">Transmembrane</keyword>
<protein>
    <submittedName>
        <fullName evidence="3">MerT</fullName>
    </submittedName>
</protein>
<evidence type="ECO:0000313" key="3">
    <source>
        <dbReference type="EMBL" id="AAF64136.1"/>
    </source>
</evidence>
<reference evidence="3" key="1">
    <citation type="journal article" date="2000" name="J. Bacteriol.">
        <title>Cloning and sequence analysis of the mercury resistance operon of Streptomyces sp. Strain CHR28 reveals a novel putative second regulatory gene.</title>
        <authorList>
            <person name="Ravel J."/>
            <person name="DiRuggiero J."/>
            <person name="Robb F.T."/>
            <person name="Hill R.T."/>
        </authorList>
    </citation>
    <scope>NUCLEOTIDE SEQUENCE</scope>
    <source>
        <strain evidence="3">CHR28</strain>
        <plasmid evidence="3">pRJ28</plasmid>
    </source>
</reference>
<organism evidence="3">
    <name type="scientific">Streptomyces sp. CHR28</name>
    <dbReference type="NCBI Taxonomy" id="68019"/>
    <lineage>
        <taxon>Bacteria</taxon>
        <taxon>Bacillati</taxon>
        <taxon>Actinomycetota</taxon>
        <taxon>Actinomycetes</taxon>
        <taxon>Kitasatosporales</taxon>
        <taxon>Streptomycetaceae</taxon>
        <taxon>Streptomyces</taxon>
    </lineage>
</organism>
<accession>Q9L7L0</accession>
<evidence type="ECO:0000256" key="2">
    <source>
        <dbReference type="SAM" id="Phobius"/>
    </source>
</evidence>
<keyword evidence="3" id="KW-0614">Plasmid</keyword>
<proteinExistence type="predicted"/>
<keyword evidence="2" id="KW-0472">Membrane</keyword>
<name>Q9L7L0_9ACTN</name>
<feature type="compositionally biased region" description="Basic and acidic residues" evidence="1">
    <location>
        <begin position="89"/>
        <end position="100"/>
    </location>
</feature>